<feature type="region of interest" description="Disordered" evidence="1">
    <location>
        <begin position="1"/>
        <end position="20"/>
    </location>
</feature>
<reference evidence="2" key="1">
    <citation type="journal article" date="2020" name="Stud. Mycol.">
        <title>101 Dothideomycetes genomes: a test case for predicting lifestyles and emergence of pathogens.</title>
        <authorList>
            <person name="Haridas S."/>
            <person name="Albert R."/>
            <person name="Binder M."/>
            <person name="Bloem J."/>
            <person name="Labutti K."/>
            <person name="Salamov A."/>
            <person name="Andreopoulos B."/>
            <person name="Baker S."/>
            <person name="Barry K."/>
            <person name="Bills G."/>
            <person name="Bluhm B."/>
            <person name="Cannon C."/>
            <person name="Castanera R."/>
            <person name="Culley D."/>
            <person name="Daum C."/>
            <person name="Ezra D."/>
            <person name="Gonzalez J."/>
            <person name="Henrissat B."/>
            <person name="Kuo A."/>
            <person name="Liang C."/>
            <person name="Lipzen A."/>
            <person name="Lutzoni F."/>
            <person name="Magnuson J."/>
            <person name="Mondo S."/>
            <person name="Nolan M."/>
            <person name="Ohm R."/>
            <person name="Pangilinan J."/>
            <person name="Park H.-J."/>
            <person name="Ramirez L."/>
            <person name="Alfaro M."/>
            <person name="Sun H."/>
            <person name="Tritt A."/>
            <person name="Yoshinaga Y."/>
            <person name="Zwiers L.-H."/>
            <person name="Turgeon B."/>
            <person name="Goodwin S."/>
            <person name="Spatafora J."/>
            <person name="Crous P."/>
            <person name="Grigoriev I."/>
        </authorList>
    </citation>
    <scope>NUCLEOTIDE SEQUENCE</scope>
    <source>
        <strain evidence="2">CBS 207.26</strain>
    </source>
</reference>
<name>A0A6A6ED48_9PEZI</name>
<feature type="compositionally biased region" description="Basic and acidic residues" evidence="1">
    <location>
        <begin position="93"/>
        <end position="108"/>
    </location>
</feature>
<feature type="compositionally biased region" description="Basic and acidic residues" evidence="1">
    <location>
        <begin position="215"/>
        <end position="228"/>
    </location>
</feature>
<proteinExistence type="predicted"/>
<gene>
    <name evidence="2" type="ORF">K469DRAFT_684516</name>
</gene>
<feature type="compositionally biased region" description="Basic residues" evidence="1">
    <location>
        <begin position="325"/>
        <end position="345"/>
    </location>
</feature>
<feature type="compositionally biased region" description="Polar residues" evidence="1">
    <location>
        <begin position="204"/>
        <end position="213"/>
    </location>
</feature>
<keyword evidence="3" id="KW-1185">Reference proteome</keyword>
<evidence type="ECO:0000313" key="3">
    <source>
        <dbReference type="Proteomes" id="UP000800200"/>
    </source>
</evidence>
<feature type="region of interest" description="Disordered" evidence="1">
    <location>
        <begin position="192"/>
        <end position="246"/>
    </location>
</feature>
<protein>
    <submittedName>
        <fullName evidence="2">Uncharacterized protein</fullName>
    </submittedName>
</protein>
<feature type="compositionally biased region" description="Basic and acidic residues" evidence="1">
    <location>
        <begin position="49"/>
        <end position="62"/>
    </location>
</feature>
<sequence>MTSILSSAEKSSPALMSPGRPAYLDWTRLEHKQVVDLTYPSPKVSASKAHRESAVESDRLTDTEVDTYYEDLPTAEQLVADATANRNIANQTHRVEDSRTTSRDEQTNDKNVQTKEILPSSIQVTSAKVNGHVSAIDHGIATSHDIYGKQHEKDPLLDHMQLEVPSLRTEAIERQQCNISSNIQTSMGETIQSVKHHKEMPRQLSVNATSDPDASSEKRSRPEEENLPKRKRLQTQKAKEAGEMSTSFDSIEKEYLSHAYPSYCPDVEWAVNRPVDVHLEDGVAKVTVEWKVTKVLRGECVGEELLNQIDKMGTEKYGEEWQTHSAHRTTRRGPRGAKAKCPRRKVNTERKAPRITARQFSKLG</sequence>
<dbReference type="AlphaFoldDB" id="A0A6A6ED48"/>
<organism evidence="2 3">
    <name type="scientific">Zopfia rhizophila CBS 207.26</name>
    <dbReference type="NCBI Taxonomy" id="1314779"/>
    <lineage>
        <taxon>Eukaryota</taxon>
        <taxon>Fungi</taxon>
        <taxon>Dikarya</taxon>
        <taxon>Ascomycota</taxon>
        <taxon>Pezizomycotina</taxon>
        <taxon>Dothideomycetes</taxon>
        <taxon>Dothideomycetes incertae sedis</taxon>
        <taxon>Zopfiaceae</taxon>
        <taxon>Zopfia</taxon>
    </lineage>
</organism>
<dbReference type="EMBL" id="ML994623">
    <property type="protein sequence ID" value="KAF2188478.1"/>
    <property type="molecule type" value="Genomic_DNA"/>
</dbReference>
<feature type="region of interest" description="Disordered" evidence="1">
    <location>
        <begin position="85"/>
        <end position="108"/>
    </location>
</feature>
<feature type="compositionally biased region" description="Polar residues" evidence="1">
    <location>
        <begin position="1"/>
        <end position="10"/>
    </location>
</feature>
<dbReference type="Proteomes" id="UP000800200">
    <property type="component" value="Unassembled WGS sequence"/>
</dbReference>
<feature type="region of interest" description="Disordered" evidence="1">
    <location>
        <begin position="38"/>
        <end position="62"/>
    </location>
</feature>
<feature type="region of interest" description="Disordered" evidence="1">
    <location>
        <begin position="318"/>
        <end position="364"/>
    </location>
</feature>
<dbReference type="OrthoDB" id="10310394at2759"/>
<accession>A0A6A6ED48</accession>
<evidence type="ECO:0000313" key="2">
    <source>
        <dbReference type="EMBL" id="KAF2188478.1"/>
    </source>
</evidence>
<evidence type="ECO:0000256" key="1">
    <source>
        <dbReference type="SAM" id="MobiDB-lite"/>
    </source>
</evidence>